<organism evidence="4 5">
    <name type="scientific">Baekduia soli</name>
    <dbReference type="NCBI Taxonomy" id="496014"/>
    <lineage>
        <taxon>Bacteria</taxon>
        <taxon>Bacillati</taxon>
        <taxon>Actinomycetota</taxon>
        <taxon>Thermoleophilia</taxon>
        <taxon>Solirubrobacterales</taxon>
        <taxon>Baekduiaceae</taxon>
        <taxon>Baekduia</taxon>
    </lineage>
</organism>
<dbReference type="GO" id="GO:0003700">
    <property type="term" value="F:DNA-binding transcription factor activity"/>
    <property type="evidence" value="ECO:0007669"/>
    <property type="project" value="TreeGrafter"/>
</dbReference>
<feature type="domain" description="HTH tetR-type" evidence="3">
    <location>
        <begin position="12"/>
        <end position="72"/>
    </location>
</feature>
<gene>
    <name evidence="4" type="ORF">FSW04_10680</name>
</gene>
<dbReference type="GO" id="GO:0000976">
    <property type="term" value="F:transcription cis-regulatory region binding"/>
    <property type="evidence" value="ECO:0007669"/>
    <property type="project" value="TreeGrafter"/>
</dbReference>
<evidence type="ECO:0000313" key="5">
    <source>
        <dbReference type="Proteomes" id="UP000321805"/>
    </source>
</evidence>
<evidence type="ECO:0000259" key="3">
    <source>
        <dbReference type="PROSITE" id="PS50977"/>
    </source>
</evidence>
<dbReference type="Gene3D" id="1.10.10.60">
    <property type="entry name" value="Homeodomain-like"/>
    <property type="match status" value="1"/>
</dbReference>
<dbReference type="AlphaFoldDB" id="A0A5B8U4S9"/>
<dbReference type="OrthoDB" id="5242485at2"/>
<protein>
    <submittedName>
        <fullName evidence="4">TetR/AcrR family transcriptional regulator</fullName>
    </submittedName>
</protein>
<dbReference type="SUPFAM" id="SSF46689">
    <property type="entry name" value="Homeodomain-like"/>
    <property type="match status" value="1"/>
</dbReference>
<dbReference type="PROSITE" id="PS50977">
    <property type="entry name" value="HTH_TETR_2"/>
    <property type="match status" value="1"/>
</dbReference>
<sequence length="199" mass="21397">MPPAPTSRPPEDGHRGRLLAAMADAVREQGFAATTVAEVVRRARTSRRTFYQHFEDREACFLALCDMVSERLLGTVAQAAADAGDAPWGRRVDAAVGAYLAALAADPELSLGCLREIRAVGPAGVERSRALDRRWAQQITALVAEAGADDPAVRPLSAEIATVITGGFRDLVLDTLEQGRDPNELRGLAGDLIRRVTQR</sequence>
<dbReference type="EMBL" id="CP042430">
    <property type="protein sequence ID" value="QEC47987.1"/>
    <property type="molecule type" value="Genomic_DNA"/>
</dbReference>
<dbReference type="Gene3D" id="1.10.357.10">
    <property type="entry name" value="Tetracycline Repressor, domain 2"/>
    <property type="match status" value="1"/>
</dbReference>
<dbReference type="Proteomes" id="UP000321805">
    <property type="component" value="Chromosome"/>
</dbReference>
<proteinExistence type="predicted"/>
<feature type="DNA-binding region" description="H-T-H motif" evidence="2">
    <location>
        <begin position="35"/>
        <end position="54"/>
    </location>
</feature>
<dbReference type="InterPro" id="IPR050109">
    <property type="entry name" value="HTH-type_TetR-like_transc_reg"/>
</dbReference>
<keyword evidence="1 2" id="KW-0238">DNA-binding</keyword>
<dbReference type="PANTHER" id="PTHR30055">
    <property type="entry name" value="HTH-TYPE TRANSCRIPTIONAL REGULATOR RUTR"/>
    <property type="match status" value="1"/>
</dbReference>
<accession>A0A5B8U4S9</accession>
<dbReference type="Pfam" id="PF00440">
    <property type="entry name" value="TetR_N"/>
    <property type="match status" value="1"/>
</dbReference>
<evidence type="ECO:0000256" key="1">
    <source>
        <dbReference type="ARBA" id="ARBA00023125"/>
    </source>
</evidence>
<dbReference type="KEGG" id="bsol:FSW04_10680"/>
<dbReference type="InterPro" id="IPR009057">
    <property type="entry name" value="Homeodomain-like_sf"/>
</dbReference>
<reference evidence="4 5" key="1">
    <citation type="journal article" date="2018" name="J. Microbiol.">
        <title>Baekduia soli gen. nov., sp. nov., a novel bacterium isolated from the soil of Baekdu Mountain and proposal of a novel family name, Baekduiaceae fam. nov.</title>
        <authorList>
            <person name="An D.S."/>
            <person name="Siddiqi M.Z."/>
            <person name="Kim K.H."/>
            <person name="Yu H.S."/>
            <person name="Im W.T."/>
        </authorList>
    </citation>
    <scope>NUCLEOTIDE SEQUENCE [LARGE SCALE GENOMIC DNA]</scope>
    <source>
        <strain evidence="4 5">BR7-21</strain>
    </source>
</reference>
<dbReference type="PANTHER" id="PTHR30055:SF187">
    <property type="entry name" value="TRANSCRIPTIONAL REGULATORY PROTEIN"/>
    <property type="match status" value="1"/>
</dbReference>
<evidence type="ECO:0000256" key="2">
    <source>
        <dbReference type="PROSITE-ProRule" id="PRU00335"/>
    </source>
</evidence>
<evidence type="ECO:0000313" key="4">
    <source>
        <dbReference type="EMBL" id="QEC47987.1"/>
    </source>
</evidence>
<dbReference type="InterPro" id="IPR001647">
    <property type="entry name" value="HTH_TetR"/>
</dbReference>
<keyword evidence="5" id="KW-1185">Reference proteome</keyword>
<name>A0A5B8U4S9_9ACTN</name>